<dbReference type="SUPFAM" id="SSF51283">
    <property type="entry name" value="dUTPase-like"/>
    <property type="match status" value="1"/>
</dbReference>
<name>A0A6C0C2N1_9ZZZZ</name>
<sequence length="167" mass="19187">MTKWVLRVKVVGDNEELKELYQKQIDKQVDMMKHNYFPDSGFDVYCPDTWRGRQTKLIDTGIQCSLYKIKEKEGGTWSKPSAYYMYARSSIYKTGYRLANNVGIIDSGYRGNLKAAMDCIHQYSVLEKGKRYWQLCTPTLEPFDEVVLVDELDDTERGSGGHGSTGK</sequence>
<dbReference type="CDD" id="cd07557">
    <property type="entry name" value="trimeric_dUTPase"/>
    <property type="match status" value="1"/>
</dbReference>
<reference evidence="3" key="1">
    <citation type="journal article" date="2020" name="Nature">
        <title>Giant virus diversity and host interactions through global metagenomics.</title>
        <authorList>
            <person name="Schulz F."/>
            <person name="Roux S."/>
            <person name="Paez-Espino D."/>
            <person name="Jungbluth S."/>
            <person name="Walsh D.A."/>
            <person name="Denef V.J."/>
            <person name="McMahon K.D."/>
            <person name="Konstantinidis K.T."/>
            <person name="Eloe-Fadrosh E.A."/>
            <person name="Kyrpides N.C."/>
            <person name="Woyke T."/>
        </authorList>
    </citation>
    <scope>NUCLEOTIDE SEQUENCE</scope>
    <source>
        <strain evidence="3">GVMAG-M-3300020185-18</strain>
    </source>
</reference>
<evidence type="ECO:0000259" key="2">
    <source>
        <dbReference type="Pfam" id="PF00692"/>
    </source>
</evidence>
<dbReference type="GO" id="GO:0016787">
    <property type="term" value="F:hydrolase activity"/>
    <property type="evidence" value="ECO:0007669"/>
    <property type="project" value="UniProtKB-KW"/>
</dbReference>
<protein>
    <recommendedName>
        <fullName evidence="2">dUTPase-like domain-containing protein</fullName>
    </recommendedName>
</protein>
<dbReference type="Gene3D" id="2.70.40.10">
    <property type="match status" value="1"/>
</dbReference>
<dbReference type="InterPro" id="IPR029054">
    <property type="entry name" value="dUTPase-like"/>
</dbReference>
<accession>A0A6C0C2N1</accession>
<dbReference type="Pfam" id="PF00692">
    <property type="entry name" value="dUTPase"/>
    <property type="match status" value="1"/>
</dbReference>
<dbReference type="EMBL" id="MN739318">
    <property type="protein sequence ID" value="QHS98562.1"/>
    <property type="molecule type" value="Genomic_DNA"/>
</dbReference>
<dbReference type="InterPro" id="IPR036157">
    <property type="entry name" value="dUTPase-like_sf"/>
</dbReference>
<proteinExistence type="predicted"/>
<dbReference type="AlphaFoldDB" id="A0A6C0C2N1"/>
<keyword evidence="1" id="KW-0378">Hydrolase</keyword>
<evidence type="ECO:0000313" key="3">
    <source>
        <dbReference type="EMBL" id="QHS98562.1"/>
    </source>
</evidence>
<dbReference type="InterPro" id="IPR033704">
    <property type="entry name" value="dUTPase_trimeric"/>
</dbReference>
<organism evidence="3">
    <name type="scientific">viral metagenome</name>
    <dbReference type="NCBI Taxonomy" id="1070528"/>
    <lineage>
        <taxon>unclassified sequences</taxon>
        <taxon>metagenomes</taxon>
        <taxon>organismal metagenomes</taxon>
    </lineage>
</organism>
<feature type="domain" description="dUTPase-like" evidence="2">
    <location>
        <begin position="81"/>
        <end position="166"/>
    </location>
</feature>
<evidence type="ECO:0000256" key="1">
    <source>
        <dbReference type="ARBA" id="ARBA00022801"/>
    </source>
</evidence>